<name>A0ABQ1TSA0_9GAMM</name>
<evidence type="ECO:0000313" key="1">
    <source>
        <dbReference type="EMBL" id="GGF02167.1"/>
    </source>
</evidence>
<sequence length="95" mass="10884">MNITAKVTFLFLERPPHAFRYTGSSCYPRISYLKRVDTSCRLIFEEGKEYFDGETADIFIEVLDSSAHQGMYIGMPFELFVCHTKIAEGQISGLF</sequence>
<dbReference type="RefSeq" id="WP_188729846.1">
    <property type="nucleotide sequence ID" value="NZ_BMIT01000011.1"/>
</dbReference>
<dbReference type="Proteomes" id="UP000638462">
    <property type="component" value="Unassembled WGS sequence"/>
</dbReference>
<organism evidence="1 2">
    <name type="scientific">Pseudoalteromonas gelatinilytica</name>
    <dbReference type="NCBI Taxonomy" id="1703256"/>
    <lineage>
        <taxon>Bacteria</taxon>
        <taxon>Pseudomonadati</taxon>
        <taxon>Pseudomonadota</taxon>
        <taxon>Gammaproteobacteria</taxon>
        <taxon>Alteromonadales</taxon>
        <taxon>Pseudoalteromonadaceae</taxon>
        <taxon>Pseudoalteromonas</taxon>
    </lineage>
</organism>
<keyword evidence="2" id="KW-1185">Reference proteome</keyword>
<protein>
    <submittedName>
        <fullName evidence="1">Uncharacterized protein</fullName>
    </submittedName>
</protein>
<accession>A0ABQ1TSA0</accession>
<reference evidence="2" key="1">
    <citation type="journal article" date="2019" name="Int. J. Syst. Evol. Microbiol.">
        <title>The Global Catalogue of Microorganisms (GCM) 10K type strain sequencing project: providing services to taxonomists for standard genome sequencing and annotation.</title>
        <authorList>
            <consortium name="The Broad Institute Genomics Platform"/>
            <consortium name="The Broad Institute Genome Sequencing Center for Infectious Disease"/>
            <person name="Wu L."/>
            <person name="Ma J."/>
        </authorList>
    </citation>
    <scope>NUCLEOTIDE SEQUENCE [LARGE SCALE GENOMIC DNA]</scope>
    <source>
        <strain evidence="2">CGMCC 1.15394</strain>
    </source>
</reference>
<dbReference type="EMBL" id="BMIT01000011">
    <property type="protein sequence ID" value="GGF02167.1"/>
    <property type="molecule type" value="Genomic_DNA"/>
</dbReference>
<gene>
    <name evidence="1" type="ORF">GCM10008027_28820</name>
</gene>
<evidence type="ECO:0000313" key="2">
    <source>
        <dbReference type="Proteomes" id="UP000638462"/>
    </source>
</evidence>
<comment type="caution">
    <text evidence="1">The sequence shown here is derived from an EMBL/GenBank/DDBJ whole genome shotgun (WGS) entry which is preliminary data.</text>
</comment>
<proteinExistence type="predicted"/>